<feature type="domain" description="Solute-binding protein family 3/N-terminal" evidence="4">
    <location>
        <begin position="21"/>
        <end position="242"/>
    </location>
</feature>
<evidence type="ECO:0000259" key="4">
    <source>
        <dbReference type="SMART" id="SM00062"/>
    </source>
</evidence>
<sequence length="242" mass="27569">MLYRRLLLSLLLIPGLSLAANLKVVSEPWVPYIFEQDGELQGVDYEIVQAVFRRMGYSADWELMPWKRAILSVRSGRADAILDILATRERRDYLIFPSEHLSNNVSVLFYARKHPHPYANLHSLTGLTVGVAPAYTYGNPAFIAARFFTREPAPTVEANLLKLLNQRIDLAVIDKRAGLYTLRRLGLEADIGFDPQPIGSGKLYLAFHRNTANLELSNAFNTELERFKQSDEYRQILDKYAP</sequence>
<dbReference type="EMBL" id="RKKU01000003">
    <property type="protein sequence ID" value="ROZ87410.1"/>
    <property type="molecule type" value="Genomic_DNA"/>
</dbReference>
<proteinExistence type="inferred from homology"/>
<accession>A0ABX9XKR9</accession>
<organism evidence="5 6">
    <name type="scientific">Pseudomonas neustonica</name>
    <dbReference type="NCBI Taxonomy" id="2487346"/>
    <lineage>
        <taxon>Bacteria</taxon>
        <taxon>Pseudomonadati</taxon>
        <taxon>Pseudomonadota</taxon>
        <taxon>Gammaproteobacteria</taxon>
        <taxon>Pseudomonadales</taxon>
        <taxon>Pseudomonadaceae</taxon>
        <taxon>Pseudomonas</taxon>
    </lineage>
</organism>
<evidence type="ECO:0000313" key="5">
    <source>
        <dbReference type="EMBL" id="ROZ87410.1"/>
    </source>
</evidence>
<dbReference type="Pfam" id="PF00497">
    <property type="entry name" value="SBP_bac_3"/>
    <property type="match status" value="1"/>
</dbReference>
<dbReference type="PANTHER" id="PTHR35936">
    <property type="entry name" value="MEMBRANE-BOUND LYTIC MUREIN TRANSGLYCOSYLASE F"/>
    <property type="match status" value="1"/>
</dbReference>
<keyword evidence="6" id="KW-1185">Reference proteome</keyword>
<evidence type="ECO:0000256" key="3">
    <source>
        <dbReference type="SAM" id="SignalP"/>
    </source>
</evidence>
<dbReference type="Proteomes" id="UP000275199">
    <property type="component" value="Unassembled WGS sequence"/>
</dbReference>
<dbReference type="Gene3D" id="3.40.190.10">
    <property type="entry name" value="Periplasmic binding protein-like II"/>
    <property type="match status" value="2"/>
</dbReference>
<evidence type="ECO:0000256" key="2">
    <source>
        <dbReference type="ARBA" id="ARBA00022729"/>
    </source>
</evidence>
<keyword evidence="2 3" id="KW-0732">Signal</keyword>
<comment type="caution">
    <text evidence="5">The sequence shown here is derived from an EMBL/GenBank/DDBJ whole genome shotgun (WGS) entry which is preliminary data.</text>
</comment>
<dbReference type="RefSeq" id="WP_123888317.1">
    <property type="nucleotide sequence ID" value="NZ_RKKU01000003.1"/>
</dbReference>
<name>A0ABX9XKR9_9PSED</name>
<dbReference type="SMART" id="SM00062">
    <property type="entry name" value="PBPb"/>
    <property type="match status" value="1"/>
</dbReference>
<dbReference type="PANTHER" id="PTHR35936:SF25">
    <property type="entry name" value="ABC TRANSPORTER SUBSTRATE-BINDING PROTEIN"/>
    <property type="match status" value="1"/>
</dbReference>
<dbReference type="SUPFAM" id="SSF53850">
    <property type="entry name" value="Periplasmic binding protein-like II"/>
    <property type="match status" value="1"/>
</dbReference>
<protein>
    <submittedName>
        <fullName evidence="5">Amino acid ABC transporter substrate-binding protein</fullName>
    </submittedName>
</protein>
<evidence type="ECO:0000313" key="6">
    <source>
        <dbReference type="Proteomes" id="UP000275199"/>
    </source>
</evidence>
<feature type="signal peptide" evidence="3">
    <location>
        <begin position="1"/>
        <end position="19"/>
    </location>
</feature>
<comment type="similarity">
    <text evidence="1">Belongs to the bacterial solute-binding protein 3 family.</text>
</comment>
<evidence type="ECO:0000256" key="1">
    <source>
        <dbReference type="ARBA" id="ARBA00010333"/>
    </source>
</evidence>
<reference evidence="5 6" key="1">
    <citation type="submission" date="2018-11" db="EMBL/GenBank/DDBJ databases">
        <authorList>
            <person name="Jang G.I."/>
            <person name="Hwang C.Y."/>
        </authorList>
    </citation>
    <scope>NUCLEOTIDE SEQUENCE [LARGE SCALE GENOMIC DNA]</scope>
    <source>
        <strain evidence="5 6">SSM26</strain>
    </source>
</reference>
<dbReference type="InterPro" id="IPR001638">
    <property type="entry name" value="Solute-binding_3/MltF_N"/>
</dbReference>
<gene>
    <name evidence="5" type="ORF">EF096_03925</name>
</gene>
<feature type="chain" id="PRO_5045424173" evidence="3">
    <location>
        <begin position="20"/>
        <end position="242"/>
    </location>
</feature>